<name>A0A1E5HD36_9ENTE</name>
<proteinExistence type="predicted"/>
<dbReference type="GO" id="GO:0044550">
    <property type="term" value="P:secondary metabolite biosynthetic process"/>
    <property type="evidence" value="ECO:0007669"/>
    <property type="project" value="TreeGrafter"/>
</dbReference>
<dbReference type="OrthoDB" id="9765680at2"/>
<dbReference type="STRING" id="1131292.BCR24_14625"/>
<dbReference type="GO" id="GO:0031177">
    <property type="term" value="F:phosphopantetheine binding"/>
    <property type="evidence" value="ECO:0007669"/>
    <property type="project" value="TreeGrafter"/>
</dbReference>
<protein>
    <recommendedName>
        <fullName evidence="1">AMP-dependent synthetase/ligase domain-containing protein</fullName>
    </recommendedName>
</protein>
<dbReference type="AlphaFoldDB" id="A0A1E5HD36"/>
<dbReference type="EMBL" id="MIKC01000011">
    <property type="protein sequence ID" value="OEG22853.1"/>
    <property type="molecule type" value="Genomic_DNA"/>
</dbReference>
<dbReference type="InterPro" id="IPR000873">
    <property type="entry name" value="AMP-dep_synth/lig_dom"/>
</dbReference>
<dbReference type="PANTHER" id="PTHR45527:SF1">
    <property type="entry name" value="FATTY ACID SYNTHASE"/>
    <property type="match status" value="1"/>
</dbReference>
<reference evidence="3" key="1">
    <citation type="submission" date="2016-09" db="EMBL/GenBank/DDBJ databases">
        <authorList>
            <person name="Gulvik C.A."/>
        </authorList>
    </citation>
    <scope>NUCLEOTIDE SEQUENCE [LARGE SCALE GENOMIC DNA]</scope>
    <source>
        <strain evidence="3">LMG 26676</strain>
    </source>
</reference>
<feature type="domain" description="AMP-dependent synthetase/ligase" evidence="1">
    <location>
        <begin position="128"/>
        <end position="342"/>
    </location>
</feature>
<dbReference type="InterPro" id="IPR042099">
    <property type="entry name" value="ANL_N_sf"/>
</dbReference>
<dbReference type="Pfam" id="PF00501">
    <property type="entry name" value="AMP-binding"/>
    <property type="match status" value="1"/>
</dbReference>
<dbReference type="SUPFAM" id="SSF56801">
    <property type="entry name" value="Acetyl-CoA synthetase-like"/>
    <property type="match status" value="1"/>
</dbReference>
<sequence length="480" mass="55770">MIKNAKNSPYKIIFKSGKNELTNKILYEKTQCCINYFNAHKIFDQSILIEFFDEIEIIPILIATITLGINVCLVDLKRESKSKKQRRIIFHPEIIIMESENVLVNNEISIKSIYSSKYTGNKTDIDYFIEDRQVLTIFTSGSTGVPKGIKIMMSNIYFCIKSILKILKLSSEDRIGLFLPITFDYGLYHIFFTVIKNCRLEFFSEEYSEFALLSFISERKITFLPSLPKTTTNLIWLAKRNNLLNMLSLKTITNTGEYLSPSIQELIWEQNLNLNIYFMYGITECKRVSILTPEEFKFKPTSVGKPLPGTKAYVIDHESNKLSEYGYGELVVEGPSVTFGYLSDKSTEEAIHYFEIDKARYFRTGDQFYIDQQGYLFFEGRSSEFIKYNGYRIDPFEIESIAMKTPEVVFAKVFTLDDNFFLVYQGECSEKIVRDGLKFKLDKYKIPKVLKIKKMPLTSNRKIDVLKLKKYCAELESPTE</sequence>
<dbReference type="Gene3D" id="3.40.50.12780">
    <property type="entry name" value="N-terminal domain of ligase-like"/>
    <property type="match status" value="1"/>
</dbReference>
<dbReference type="Proteomes" id="UP000094469">
    <property type="component" value="Unassembled WGS sequence"/>
</dbReference>
<dbReference type="PANTHER" id="PTHR45527">
    <property type="entry name" value="NONRIBOSOMAL PEPTIDE SYNTHETASE"/>
    <property type="match status" value="1"/>
</dbReference>
<dbReference type="Gene3D" id="3.30.300.30">
    <property type="match status" value="1"/>
</dbReference>
<accession>A0A1E5HD36</accession>
<dbReference type="CDD" id="cd04433">
    <property type="entry name" value="AFD_class_I"/>
    <property type="match status" value="1"/>
</dbReference>
<gene>
    <name evidence="2" type="ORF">BCR24_14625</name>
</gene>
<dbReference type="InterPro" id="IPR045851">
    <property type="entry name" value="AMP-bd_C_sf"/>
</dbReference>
<comment type="caution">
    <text evidence="2">The sequence shown here is derived from an EMBL/GenBank/DDBJ whole genome shotgun (WGS) entry which is preliminary data.</text>
</comment>
<evidence type="ECO:0000313" key="2">
    <source>
        <dbReference type="EMBL" id="OEG22853.1"/>
    </source>
</evidence>
<dbReference type="GO" id="GO:0043041">
    <property type="term" value="P:amino acid activation for nonribosomal peptide biosynthetic process"/>
    <property type="evidence" value="ECO:0007669"/>
    <property type="project" value="TreeGrafter"/>
</dbReference>
<evidence type="ECO:0000259" key="1">
    <source>
        <dbReference type="Pfam" id="PF00501"/>
    </source>
</evidence>
<dbReference type="RefSeq" id="WP_069639716.1">
    <property type="nucleotide sequence ID" value="NZ_JAFBEZ010000009.1"/>
</dbReference>
<evidence type="ECO:0000313" key="3">
    <source>
        <dbReference type="Proteomes" id="UP000094469"/>
    </source>
</evidence>
<dbReference type="GO" id="GO:0005737">
    <property type="term" value="C:cytoplasm"/>
    <property type="evidence" value="ECO:0007669"/>
    <property type="project" value="TreeGrafter"/>
</dbReference>
<organism evidence="2 3">
    <name type="scientific">Enterococcus ureilyticus</name>
    <dbReference type="NCBI Taxonomy" id="1131292"/>
    <lineage>
        <taxon>Bacteria</taxon>
        <taxon>Bacillati</taxon>
        <taxon>Bacillota</taxon>
        <taxon>Bacilli</taxon>
        <taxon>Lactobacillales</taxon>
        <taxon>Enterococcaceae</taxon>
        <taxon>Enterococcus</taxon>
    </lineage>
</organism>
<keyword evidence="3" id="KW-1185">Reference proteome</keyword>